<dbReference type="InterPro" id="IPR000210">
    <property type="entry name" value="BTB/POZ_dom"/>
</dbReference>
<dbReference type="Pfam" id="PF00651">
    <property type="entry name" value="BTB"/>
    <property type="match status" value="1"/>
</dbReference>
<evidence type="ECO:0000313" key="3">
    <source>
        <dbReference type="Proteomes" id="UP001432027"/>
    </source>
</evidence>
<protein>
    <recommendedName>
        <fullName evidence="1">BTB domain-containing protein</fullName>
    </recommendedName>
</protein>
<reference evidence="2" key="1">
    <citation type="submission" date="2023-10" db="EMBL/GenBank/DDBJ databases">
        <title>Genome assembly of Pristionchus species.</title>
        <authorList>
            <person name="Yoshida K."/>
            <person name="Sommer R.J."/>
        </authorList>
    </citation>
    <scope>NUCLEOTIDE SEQUENCE</scope>
    <source>
        <strain evidence="2">RS0144</strain>
    </source>
</reference>
<keyword evidence="3" id="KW-1185">Reference proteome</keyword>
<dbReference type="AlphaFoldDB" id="A0AAV5TI37"/>
<dbReference type="Proteomes" id="UP001432027">
    <property type="component" value="Unassembled WGS sequence"/>
</dbReference>
<accession>A0AAV5TI37</accession>
<name>A0AAV5TI37_9BILA</name>
<dbReference type="PROSITE" id="PS50097">
    <property type="entry name" value="BTB"/>
    <property type="match status" value="1"/>
</dbReference>
<dbReference type="SUPFAM" id="SSF54695">
    <property type="entry name" value="POZ domain"/>
    <property type="match status" value="1"/>
</dbReference>
<comment type="caution">
    <text evidence="2">The sequence shown here is derived from an EMBL/GenBank/DDBJ whole genome shotgun (WGS) entry which is preliminary data.</text>
</comment>
<evidence type="ECO:0000313" key="2">
    <source>
        <dbReference type="EMBL" id="GMS93893.1"/>
    </source>
</evidence>
<feature type="non-terminal residue" evidence="2">
    <location>
        <position position="1"/>
    </location>
</feature>
<dbReference type="PANTHER" id="PTHR22744:SF14">
    <property type="entry name" value="BTB DOMAIN-CONTAINING PROTEIN-RELATED"/>
    <property type="match status" value="1"/>
</dbReference>
<gene>
    <name evidence="2" type="ORF">PENTCL1PPCAC_16068</name>
</gene>
<feature type="non-terminal residue" evidence="2">
    <location>
        <position position="247"/>
    </location>
</feature>
<dbReference type="Gene3D" id="3.30.710.10">
    <property type="entry name" value="Potassium Channel Kv1.1, Chain A"/>
    <property type="match status" value="1"/>
</dbReference>
<evidence type="ECO:0000259" key="1">
    <source>
        <dbReference type="PROSITE" id="PS50097"/>
    </source>
</evidence>
<organism evidence="2 3">
    <name type="scientific">Pristionchus entomophagus</name>
    <dbReference type="NCBI Taxonomy" id="358040"/>
    <lineage>
        <taxon>Eukaryota</taxon>
        <taxon>Metazoa</taxon>
        <taxon>Ecdysozoa</taxon>
        <taxon>Nematoda</taxon>
        <taxon>Chromadorea</taxon>
        <taxon>Rhabditida</taxon>
        <taxon>Rhabditina</taxon>
        <taxon>Diplogasteromorpha</taxon>
        <taxon>Diplogasteroidea</taxon>
        <taxon>Neodiplogasteridae</taxon>
        <taxon>Pristionchus</taxon>
    </lineage>
</organism>
<sequence length="247" mass="28833">WFELVSHNKHNATLLAKIYYHQTERIYLEVKDEPLSFEFLQLRAESVTRSTRIPATHLKDTEGEFGVNVHVKLIRTVREDLITFADEDRKAKVRIADESVLVNVSYLSAWSEFFRHYFATNMHESSDDAIEVFPIEECTADEFRELLEVIYPSCKPISQWNVKSMIELADRFIMPALSLKCVAFLTDRTKHNFTDAELLAIGDVYRLPFIQAVLLECLSTDQLRKNVIEKDEYKSYSEDLKRAIDTR</sequence>
<dbReference type="SMART" id="SM00225">
    <property type="entry name" value="BTB"/>
    <property type="match status" value="1"/>
</dbReference>
<feature type="domain" description="BTB" evidence="1">
    <location>
        <begin position="87"/>
        <end position="159"/>
    </location>
</feature>
<dbReference type="PANTHER" id="PTHR22744">
    <property type="entry name" value="HELIX LOOP HELIX PROTEIN 21-RELATED"/>
    <property type="match status" value="1"/>
</dbReference>
<dbReference type="EMBL" id="BTSX01000004">
    <property type="protein sequence ID" value="GMS93893.1"/>
    <property type="molecule type" value="Genomic_DNA"/>
</dbReference>
<proteinExistence type="predicted"/>
<dbReference type="InterPro" id="IPR011333">
    <property type="entry name" value="SKP1/BTB/POZ_sf"/>
</dbReference>